<dbReference type="EMBL" id="LFYR01001430">
    <property type="protein sequence ID" value="KMZ61719.1"/>
    <property type="molecule type" value="Genomic_DNA"/>
</dbReference>
<dbReference type="OrthoDB" id="678887at2759"/>
<feature type="domain" description="GIL1/IRKI C-terminal" evidence="3">
    <location>
        <begin position="400"/>
        <end position="451"/>
    </location>
</feature>
<name>A0A0K9NYA2_ZOSMR</name>
<accession>A0A0K9NYA2</accession>
<dbReference type="PANTHER" id="PTHR31161">
    <property type="entry name" value="PROTEIN GRAVITROPIC IN THE LIGHT 1"/>
    <property type="match status" value="1"/>
</dbReference>
<dbReference type="GO" id="GO:0009959">
    <property type="term" value="P:negative gravitropism"/>
    <property type="evidence" value="ECO:0007669"/>
    <property type="project" value="InterPro"/>
</dbReference>
<dbReference type="GO" id="GO:0009639">
    <property type="term" value="P:response to red or far red light"/>
    <property type="evidence" value="ECO:0007669"/>
    <property type="project" value="InterPro"/>
</dbReference>
<gene>
    <name evidence="4" type="ORF">ZOSMA_4G00030</name>
</gene>
<reference evidence="5" key="1">
    <citation type="journal article" date="2016" name="Nature">
        <title>The genome of the seagrass Zostera marina reveals angiosperm adaptation to the sea.</title>
        <authorList>
            <person name="Olsen J.L."/>
            <person name="Rouze P."/>
            <person name="Verhelst B."/>
            <person name="Lin Y.-C."/>
            <person name="Bayer T."/>
            <person name="Collen J."/>
            <person name="Dattolo E."/>
            <person name="De Paoli E."/>
            <person name="Dittami S."/>
            <person name="Maumus F."/>
            <person name="Michel G."/>
            <person name="Kersting A."/>
            <person name="Lauritano C."/>
            <person name="Lohaus R."/>
            <person name="Toepel M."/>
            <person name="Tonon T."/>
            <person name="Vanneste K."/>
            <person name="Amirebrahimi M."/>
            <person name="Brakel J."/>
            <person name="Bostroem C."/>
            <person name="Chovatia M."/>
            <person name="Grimwood J."/>
            <person name="Jenkins J.W."/>
            <person name="Jueterbock A."/>
            <person name="Mraz A."/>
            <person name="Stam W.T."/>
            <person name="Tice H."/>
            <person name="Bornberg-Bauer E."/>
            <person name="Green P.J."/>
            <person name="Pearson G.A."/>
            <person name="Procaccini G."/>
            <person name="Duarte C.M."/>
            <person name="Schmutz J."/>
            <person name="Reusch T.B.H."/>
            <person name="Van de Peer Y."/>
        </authorList>
    </citation>
    <scope>NUCLEOTIDE SEQUENCE [LARGE SCALE GENOMIC DNA]</scope>
    <source>
        <strain evidence="5">cv. Finnish</strain>
    </source>
</reference>
<sequence>MTTKVTTLSDLIHRAVSSSCLNYRPLQDHILEQKQKQPSSSSTTSSEEQESENKEEDTGNDGKGSRALMEMDLLMEEVFDTVTSMKIAYNSLQQAHCPWDPHRMRTADESVISELRKLSRLKDTFRRKFARNTALRQPPLPLREAVVPYEAALLETRRELKVRDAEIENLKQKLQSASIVGRRKGRVRSTSTVHTPAATFGLPANPTPELFVWCIEQVKSTSKSFANHLISLMRSSSLDITGATDSILRLNLFDSAPPPSVGSHHARHVIESYICWKIFQGFENESFYMEGTLSSLLDPDHHRSTCFAQFKDMRSMDPSEMLGVLPTCHFGKWAAKKYFSIMDSKMEKSLKMVMDHRKKLESTETEHPRTVFYGDYLKLAKSVWLLHLLAFAMDPSPTHFQASNGAEFQSEYMDSVVKFPGDRVPDGWVVGFGVGPGFKLGNGSVIKAWVYPIPPFD</sequence>
<evidence type="ECO:0000259" key="3">
    <source>
        <dbReference type="Pfam" id="PF24994"/>
    </source>
</evidence>
<evidence type="ECO:0000256" key="1">
    <source>
        <dbReference type="SAM" id="MobiDB-lite"/>
    </source>
</evidence>
<dbReference type="Pfam" id="PF24994">
    <property type="entry name" value="GIL1_IRKI_C"/>
    <property type="match status" value="1"/>
</dbReference>
<dbReference type="InterPro" id="IPR006943">
    <property type="entry name" value="DUF641_pln"/>
</dbReference>
<evidence type="ECO:0000259" key="2">
    <source>
        <dbReference type="Pfam" id="PF04859"/>
    </source>
</evidence>
<dbReference type="Proteomes" id="UP000036987">
    <property type="component" value="Unassembled WGS sequence"/>
</dbReference>
<feature type="compositionally biased region" description="Acidic residues" evidence="1">
    <location>
        <begin position="47"/>
        <end position="59"/>
    </location>
</feature>
<feature type="domain" description="DUF641" evidence="2">
    <location>
        <begin position="69"/>
        <end position="178"/>
    </location>
</feature>
<keyword evidence="5" id="KW-1185">Reference proteome</keyword>
<dbReference type="Pfam" id="PF04859">
    <property type="entry name" value="DUF641"/>
    <property type="match status" value="1"/>
</dbReference>
<dbReference type="STRING" id="29655.A0A0K9NYA2"/>
<evidence type="ECO:0000313" key="5">
    <source>
        <dbReference type="Proteomes" id="UP000036987"/>
    </source>
</evidence>
<feature type="region of interest" description="Disordered" evidence="1">
    <location>
        <begin position="31"/>
        <end position="65"/>
    </location>
</feature>
<protein>
    <submittedName>
        <fullName evidence="4">Uncharacterized protein</fullName>
    </submittedName>
</protein>
<organism evidence="4 5">
    <name type="scientific">Zostera marina</name>
    <name type="common">Eelgrass</name>
    <dbReference type="NCBI Taxonomy" id="29655"/>
    <lineage>
        <taxon>Eukaryota</taxon>
        <taxon>Viridiplantae</taxon>
        <taxon>Streptophyta</taxon>
        <taxon>Embryophyta</taxon>
        <taxon>Tracheophyta</taxon>
        <taxon>Spermatophyta</taxon>
        <taxon>Magnoliopsida</taxon>
        <taxon>Liliopsida</taxon>
        <taxon>Zosteraceae</taxon>
        <taxon>Zostera</taxon>
    </lineage>
</organism>
<evidence type="ECO:0000313" key="4">
    <source>
        <dbReference type="EMBL" id="KMZ61719.1"/>
    </source>
</evidence>
<feature type="compositionally biased region" description="Low complexity" evidence="1">
    <location>
        <begin position="36"/>
        <end position="46"/>
    </location>
</feature>
<dbReference type="InterPro" id="IPR040225">
    <property type="entry name" value="GIL1-like"/>
</dbReference>
<comment type="caution">
    <text evidence="4">The sequence shown here is derived from an EMBL/GenBank/DDBJ whole genome shotgun (WGS) entry which is preliminary data.</text>
</comment>
<proteinExistence type="predicted"/>
<dbReference type="InterPro" id="IPR056813">
    <property type="entry name" value="GIL1_IRKI_C"/>
</dbReference>
<dbReference type="AlphaFoldDB" id="A0A0K9NYA2"/>
<dbReference type="OMA" id="GHIPGPI"/>